<dbReference type="EMBL" id="CP000050">
    <property type="protein sequence ID" value="AAY47217.1"/>
    <property type="molecule type" value="Genomic_DNA"/>
</dbReference>
<dbReference type="Pfam" id="PF09492">
    <property type="entry name" value="Pec_lyase"/>
    <property type="match status" value="1"/>
</dbReference>
<organism evidence="2 3">
    <name type="scientific">Xanthomonas campestris pv. campestris (strain 8004)</name>
    <dbReference type="NCBI Taxonomy" id="314565"/>
    <lineage>
        <taxon>Bacteria</taxon>
        <taxon>Pseudomonadati</taxon>
        <taxon>Pseudomonadota</taxon>
        <taxon>Gammaproteobacteria</taxon>
        <taxon>Lysobacterales</taxon>
        <taxon>Lysobacteraceae</taxon>
        <taxon>Xanthomonas</taxon>
    </lineage>
</organism>
<evidence type="ECO:0000256" key="1">
    <source>
        <dbReference type="SAM" id="SignalP"/>
    </source>
</evidence>
<dbReference type="AlphaFoldDB" id="A0A0H2X2H6"/>
<feature type="signal peptide" evidence="1">
    <location>
        <begin position="1"/>
        <end position="27"/>
    </location>
</feature>
<gene>
    <name evidence="2" type="ordered locus">XC_0126</name>
</gene>
<keyword evidence="2" id="KW-0456">Lyase</keyword>
<accession>A0A0H2X2H6</accession>
<dbReference type="Proteomes" id="UP000000420">
    <property type="component" value="Chromosome"/>
</dbReference>
<proteinExistence type="predicted"/>
<protein>
    <submittedName>
        <fullName evidence="2">Pectate lyase E</fullName>
    </submittedName>
</protein>
<dbReference type="KEGG" id="xcb:XC_0126"/>
<evidence type="ECO:0000313" key="2">
    <source>
        <dbReference type="EMBL" id="AAY47217.1"/>
    </source>
</evidence>
<dbReference type="InterPro" id="IPR012669">
    <property type="entry name" value="Pectate_lyase"/>
</dbReference>
<evidence type="ECO:0000313" key="3">
    <source>
        <dbReference type="Proteomes" id="UP000000420"/>
    </source>
</evidence>
<sequence length="347" mass="38400">MNRSRTLHLSTLAFAGALLLAPLAAMADHIADNMLLLQTASGGWSKQYKGVAVDYTRTFTAAEIAELKQPGRKDDATIDNKATTYEITYLSTAFKNEKNAKYIAAARRGVEYLLKAQYANGGWPQFYPDLSSYHHQITYNDDAMVRVLNLLQDIGEGKGDTGAQLRGSHGARAQQAVTKGLECVLATQVKIGGTLTIWGAQYDEVTLKPAKARAYELASLSSSESVSIVRFLMRQPSPSAKIKTAVQAAATWFDTHRMRDLATKKIDDPTQETGKDVILVAQPGASLWARFYDLQNQRPLYANREGVALTDYMKVPNERRVGYAWHGTWPDKLLKEDVPKWRAANGL</sequence>
<name>A0A0H2X2H6_XANC8</name>
<dbReference type="GO" id="GO:0016829">
    <property type="term" value="F:lyase activity"/>
    <property type="evidence" value="ECO:0007669"/>
    <property type="project" value="UniProtKB-KW"/>
</dbReference>
<dbReference type="RefSeq" id="WP_011035380.1">
    <property type="nucleotide sequence ID" value="NC_007086.1"/>
</dbReference>
<dbReference type="HOGENOM" id="CLU_053823_0_0_6"/>
<dbReference type="SMR" id="A0A0H2X2H6"/>
<dbReference type="NCBIfam" id="TIGR02474">
    <property type="entry name" value="pec_lyase"/>
    <property type="match status" value="1"/>
</dbReference>
<reference evidence="2 3" key="1">
    <citation type="journal article" date="2005" name="Genome Res.">
        <title>Comparative and functional genomic analyses of the pathogenicity of phytopathogen Xanthomonas campestris pv. campestris.</title>
        <authorList>
            <person name="Qian W."/>
            <person name="Jia Y."/>
            <person name="Ren S.X."/>
            <person name="He Y.Q."/>
            <person name="Feng J.X."/>
            <person name="Lu L.F."/>
            <person name="Sun Q."/>
            <person name="Ying G."/>
            <person name="Tang D.J."/>
            <person name="Tang H."/>
            <person name="Wu W."/>
            <person name="Hao P."/>
            <person name="Wang L."/>
            <person name="Jiang B.L."/>
            <person name="Zeng S."/>
            <person name="Gu W.Y."/>
            <person name="Lu G."/>
            <person name="Rong L."/>
            <person name="Tian Y."/>
            <person name="Yao Z."/>
            <person name="Fu G."/>
            <person name="Chen B."/>
            <person name="Fang R."/>
            <person name="Qiang B."/>
            <person name="Chen Z."/>
            <person name="Zhao G.P."/>
            <person name="Tang J.L."/>
            <person name="He C."/>
        </authorList>
    </citation>
    <scope>NUCLEOTIDE SEQUENCE [LARGE SCALE GENOMIC DNA]</scope>
    <source>
        <strain evidence="2 3">8004</strain>
    </source>
</reference>
<keyword evidence="1" id="KW-0732">Signal</keyword>
<dbReference type="Gene3D" id="1.50.10.20">
    <property type="match status" value="1"/>
</dbReference>
<feature type="chain" id="PRO_5002601363" evidence="1">
    <location>
        <begin position="28"/>
        <end position="347"/>
    </location>
</feature>
<dbReference type="SUPFAM" id="SSF81853">
    <property type="entry name" value="Family 10 polysaccharide lyase"/>
    <property type="match status" value="1"/>
</dbReference>